<keyword evidence="2" id="KW-1185">Reference proteome</keyword>
<accession>A0ACC0XD83</accession>
<evidence type="ECO:0000313" key="1">
    <source>
        <dbReference type="EMBL" id="KAJ0014458.1"/>
    </source>
</evidence>
<organism evidence="1 2">
    <name type="scientific">Pistacia integerrima</name>
    <dbReference type="NCBI Taxonomy" id="434235"/>
    <lineage>
        <taxon>Eukaryota</taxon>
        <taxon>Viridiplantae</taxon>
        <taxon>Streptophyta</taxon>
        <taxon>Embryophyta</taxon>
        <taxon>Tracheophyta</taxon>
        <taxon>Spermatophyta</taxon>
        <taxon>Magnoliopsida</taxon>
        <taxon>eudicotyledons</taxon>
        <taxon>Gunneridae</taxon>
        <taxon>Pentapetalae</taxon>
        <taxon>rosids</taxon>
        <taxon>malvids</taxon>
        <taxon>Sapindales</taxon>
        <taxon>Anacardiaceae</taxon>
        <taxon>Pistacia</taxon>
    </lineage>
</organism>
<proteinExistence type="predicted"/>
<reference evidence="2" key="1">
    <citation type="journal article" date="2023" name="G3 (Bethesda)">
        <title>Genome assembly and association tests identify interacting loci associated with vigor, precocity, and sex in interspecific pistachio rootstocks.</title>
        <authorList>
            <person name="Palmer W."/>
            <person name="Jacygrad E."/>
            <person name="Sagayaradj S."/>
            <person name="Cavanaugh K."/>
            <person name="Han R."/>
            <person name="Bertier L."/>
            <person name="Beede B."/>
            <person name="Kafkas S."/>
            <person name="Golino D."/>
            <person name="Preece J."/>
            <person name="Michelmore R."/>
        </authorList>
    </citation>
    <scope>NUCLEOTIDE SEQUENCE [LARGE SCALE GENOMIC DNA]</scope>
</reference>
<sequence>MNRLYYLDQRNFLLVCKNWRKVNTDTVKSVDIPWIMAFNRCLFYLYNPLSRRIYTILSARERGILLTRRPLDTKHGWGLFFNSTEDLRENYWRMLTALFLYSPFTDELIDLPDFSHKLGQLSSFSCVKGTFSTAPASSDCMIFLVMSYTDKYCIGICRPGDRKWTEFWFDCSNLTVSDVEYMDGVFYASFPAEAIGAFNIEQKEWKTYSYPLIKDQCGEYDCDFLTESDGKLLLSVYLSQDFWRFLRLDQSQMNWCPIERFDNKALFLGDASMMVPVEEETKELANTVSYFEDEYISPSQLPRMYQCNWGRTILEQVWIRPP</sequence>
<name>A0ACC0XD83_9ROSI</name>
<dbReference type="Proteomes" id="UP001163603">
    <property type="component" value="Chromosome 13"/>
</dbReference>
<comment type="caution">
    <text evidence="1">The sequence shown here is derived from an EMBL/GenBank/DDBJ whole genome shotgun (WGS) entry which is preliminary data.</text>
</comment>
<protein>
    <submittedName>
        <fullName evidence="1">Uncharacterized protein</fullName>
    </submittedName>
</protein>
<dbReference type="EMBL" id="CM047748">
    <property type="protein sequence ID" value="KAJ0014458.1"/>
    <property type="molecule type" value="Genomic_DNA"/>
</dbReference>
<evidence type="ECO:0000313" key="2">
    <source>
        <dbReference type="Proteomes" id="UP001163603"/>
    </source>
</evidence>
<gene>
    <name evidence="1" type="ORF">Pint_19921</name>
</gene>